<dbReference type="Pfam" id="PF00111">
    <property type="entry name" value="Fer2"/>
    <property type="match status" value="1"/>
</dbReference>
<dbReference type="PRINTS" id="PR00371">
    <property type="entry name" value="FPNCR"/>
</dbReference>
<reference evidence="13" key="2">
    <citation type="submission" date="2014-11" db="EMBL/GenBank/DDBJ databases">
        <title>Draft genome sequence of Hydrogenophaga intermedia S1.</title>
        <authorList>
            <person name="Gan H.M."/>
            <person name="Chew T.H."/>
            <person name="Stolz A."/>
        </authorList>
    </citation>
    <scope>NUCLEOTIDE SEQUENCE [LARGE SCALE GENOMIC DNA]</scope>
    <source>
        <strain evidence="13">S1</strain>
    </source>
</reference>
<dbReference type="CDD" id="cd06214">
    <property type="entry name" value="PA_degradation_oxidoreductase_like"/>
    <property type="match status" value="1"/>
</dbReference>
<dbReference type="EMBL" id="CCAE010000003">
    <property type="protein sequence ID" value="CDN86180.1"/>
    <property type="molecule type" value="Genomic_DNA"/>
</dbReference>
<dbReference type="Pfam" id="PF00970">
    <property type="entry name" value="FAD_binding_6"/>
    <property type="match status" value="1"/>
</dbReference>
<evidence type="ECO:0000256" key="7">
    <source>
        <dbReference type="ARBA" id="ARBA00023004"/>
    </source>
</evidence>
<evidence type="ECO:0000259" key="10">
    <source>
        <dbReference type="PROSITE" id="PS51085"/>
    </source>
</evidence>
<keyword evidence="5" id="KW-0274">FAD</keyword>
<dbReference type="InterPro" id="IPR008333">
    <property type="entry name" value="Cbr1-like_FAD-bd_dom"/>
</dbReference>
<dbReference type="PROSITE" id="PS51085">
    <property type="entry name" value="2FE2S_FER_2"/>
    <property type="match status" value="1"/>
</dbReference>
<dbReference type="SUPFAM" id="SSF63380">
    <property type="entry name" value="Riboflavin synthase domain-like"/>
    <property type="match status" value="1"/>
</dbReference>
<keyword evidence="3" id="KW-0001">2Fe-2S</keyword>
<dbReference type="Gene3D" id="3.10.20.30">
    <property type="match status" value="1"/>
</dbReference>
<evidence type="ECO:0000313" key="13">
    <source>
        <dbReference type="Proteomes" id="UP000028878"/>
    </source>
</evidence>
<dbReference type="InterPro" id="IPR036010">
    <property type="entry name" value="2Fe-2S_ferredoxin-like_sf"/>
</dbReference>
<dbReference type="AlphaFoldDB" id="A0A1L1P9Y1"/>
<dbReference type="InterPro" id="IPR001709">
    <property type="entry name" value="Flavoprot_Pyr_Nucl_cyt_Rdtase"/>
</dbReference>
<dbReference type="GO" id="GO:0050660">
    <property type="term" value="F:flavin adenine dinucleotide binding"/>
    <property type="evidence" value="ECO:0007669"/>
    <property type="project" value="TreeGrafter"/>
</dbReference>
<evidence type="ECO:0000256" key="6">
    <source>
        <dbReference type="ARBA" id="ARBA00023002"/>
    </source>
</evidence>
<dbReference type="Gene3D" id="2.40.30.10">
    <property type="entry name" value="Translation factors"/>
    <property type="match status" value="1"/>
</dbReference>
<dbReference type="InterPro" id="IPR001433">
    <property type="entry name" value="OxRdtase_FAD/NAD-bd"/>
</dbReference>
<evidence type="ECO:0000256" key="1">
    <source>
        <dbReference type="ARBA" id="ARBA00001974"/>
    </source>
</evidence>
<dbReference type="CDD" id="cd00207">
    <property type="entry name" value="fer2"/>
    <property type="match status" value="1"/>
</dbReference>
<dbReference type="PANTHER" id="PTHR47354">
    <property type="entry name" value="NADH OXIDOREDUCTASE HCR"/>
    <property type="match status" value="1"/>
</dbReference>
<dbReference type="GO" id="GO:0051537">
    <property type="term" value="F:2 iron, 2 sulfur cluster binding"/>
    <property type="evidence" value="ECO:0007669"/>
    <property type="project" value="UniProtKB-KW"/>
</dbReference>
<dbReference type="InterPro" id="IPR039261">
    <property type="entry name" value="FNR_nucleotide-bd"/>
</dbReference>
<dbReference type="PROSITE" id="PS51384">
    <property type="entry name" value="FAD_FR"/>
    <property type="match status" value="1"/>
</dbReference>
<dbReference type="PRINTS" id="PR00410">
    <property type="entry name" value="PHEHYDRXLASE"/>
</dbReference>
<feature type="domain" description="FAD-binding FR-type" evidence="11">
    <location>
        <begin position="6"/>
        <end position="114"/>
    </location>
</feature>
<evidence type="ECO:0000256" key="3">
    <source>
        <dbReference type="ARBA" id="ARBA00022714"/>
    </source>
</evidence>
<evidence type="ECO:0000256" key="8">
    <source>
        <dbReference type="ARBA" id="ARBA00023014"/>
    </source>
</evidence>
<evidence type="ECO:0000313" key="12">
    <source>
        <dbReference type="EMBL" id="CDN86180.1"/>
    </source>
</evidence>
<dbReference type="Pfam" id="PF00175">
    <property type="entry name" value="NAD_binding_1"/>
    <property type="match status" value="1"/>
</dbReference>
<dbReference type="InterPro" id="IPR017938">
    <property type="entry name" value="Riboflavin_synthase-like_b-brl"/>
</dbReference>
<protein>
    <submittedName>
        <fullName evidence="12">Phenylacetate-CoA oxygenase/reductase, PaaK subunit</fullName>
    </submittedName>
</protein>
<dbReference type="GO" id="GO:0046872">
    <property type="term" value="F:metal ion binding"/>
    <property type="evidence" value="ECO:0007669"/>
    <property type="project" value="UniProtKB-KW"/>
</dbReference>
<evidence type="ECO:0000259" key="11">
    <source>
        <dbReference type="PROSITE" id="PS51384"/>
    </source>
</evidence>
<dbReference type="SUPFAM" id="SSF54292">
    <property type="entry name" value="2Fe-2S ferredoxin-like"/>
    <property type="match status" value="1"/>
</dbReference>
<gene>
    <name evidence="12" type="ORF">BN948_00581</name>
</gene>
<keyword evidence="7" id="KW-0408">Iron</keyword>
<feature type="domain" description="2Fe-2S ferredoxin-type" evidence="10">
    <location>
        <begin position="278"/>
        <end position="368"/>
    </location>
</feature>
<evidence type="ECO:0000256" key="4">
    <source>
        <dbReference type="ARBA" id="ARBA00022723"/>
    </source>
</evidence>
<evidence type="ECO:0000256" key="9">
    <source>
        <dbReference type="ARBA" id="ARBA00034078"/>
    </source>
</evidence>
<comment type="cofactor">
    <cofactor evidence="9">
        <name>[2Fe-2S] cluster</name>
        <dbReference type="ChEBI" id="CHEBI:190135"/>
    </cofactor>
</comment>
<dbReference type="InterPro" id="IPR050415">
    <property type="entry name" value="MRET"/>
</dbReference>
<evidence type="ECO:0000256" key="2">
    <source>
        <dbReference type="ARBA" id="ARBA00022630"/>
    </source>
</evidence>
<evidence type="ECO:0000256" key="5">
    <source>
        <dbReference type="ARBA" id="ARBA00022827"/>
    </source>
</evidence>
<accession>A0A1L1P9Y1</accession>
<dbReference type="Gene3D" id="3.40.50.80">
    <property type="entry name" value="Nucleotide-binding domain of ferredoxin-NADP reductase (FNR) module"/>
    <property type="match status" value="1"/>
</dbReference>
<keyword evidence="8" id="KW-0411">Iron-sulfur</keyword>
<dbReference type="RefSeq" id="WP_009516673.1">
    <property type="nucleotide sequence ID" value="NZ_CCAE010000003.1"/>
</dbReference>
<keyword evidence="2" id="KW-0285">Flavoprotein</keyword>
<dbReference type="PANTHER" id="PTHR47354:SF8">
    <property type="entry name" value="1,2-PHENYLACETYL-COA EPOXIDASE, SUBUNIT E"/>
    <property type="match status" value="1"/>
</dbReference>
<comment type="cofactor">
    <cofactor evidence="1">
        <name>FAD</name>
        <dbReference type="ChEBI" id="CHEBI:57692"/>
    </cofactor>
</comment>
<keyword evidence="4" id="KW-0479">Metal-binding</keyword>
<dbReference type="InterPro" id="IPR001041">
    <property type="entry name" value="2Fe-2S_ferredoxin-type"/>
</dbReference>
<dbReference type="SUPFAM" id="SSF52343">
    <property type="entry name" value="Ferredoxin reductase-like, C-terminal NADP-linked domain"/>
    <property type="match status" value="1"/>
</dbReference>
<proteinExistence type="predicted"/>
<dbReference type="GO" id="GO:0016491">
    <property type="term" value="F:oxidoreductase activity"/>
    <property type="evidence" value="ECO:0007669"/>
    <property type="project" value="UniProtKB-KW"/>
</dbReference>
<dbReference type="InterPro" id="IPR012675">
    <property type="entry name" value="Beta-grasp_dom_sf"/>
</dbReference>
<keyword evidence="6" id="KW-0560">Oxidoreductase</keyword>
<dbReference type="InterPro" id="IPR017927">
    <property type="entry name" value="FAD-bd_FR_type"/>
</dbReference>
<sequence>MSTSPRGFVELPIARVSPEAAGSVAVTLAVPADQRGAFAFEPGQFLTVRARIDGQEVRRSYSISSPRSIYTSKGELTLGIRPVDGGVFSNWAATQLKAGDTLQAMPPDGRFTVHRPRAIHRVGFAAGSGITPILSIMTSTLEESSTAKFTLVYGNRRMASVMFNEALQDLKDRYRDRLTLIHVLSRQAQEVPLLEGRIDGDKVRALIDALLPVPSLDEVFICGPEAMIEATEQALLGAGVKPERIHTERFTSPTLEAMPRAQRDGVQLSHVERSEGEVALTVVLDGKPHELRMGRDDRVLDVALEAGLDLPWSCRGGVCCTCRAKVMEGRVEMERNFTLEPWEMEQGFVLSCQARPTTDRVVVSYDER</sequence>
<name>A0A1L1P9Y1_HYDIT</name>
<dbReference type="Proteomes" id="UP000028878">
    <property type="component" value="Unassembled WGS sequence"/>
</dbReference>
<keyword evidence="13" id="KW-1185">Reference proteome</keyword>
<organism evidence="12 13">
    <name type="scientific">Hydrogenophaga intermedia</name>
    <dbReference type="NCBI Taxonomy" id="65786"/>
    <lineage>
        <taxon>Bacteria</taxon>
        <taxon>Pseudomonadati</taxon>
        <taxon>Pseudomonadota</taxon>
        <taxon>Betaproteobacteria</taxon>
        <taxon>Burkholderiales</taxon>
        <taxon>Comamonadaceae</taxon>
        <taxon>Hydrogenophaga</taxon>
    </lineage>
</organism>
<reference evidence="13" key="1">
    <citation type="submission" date="2014-02" db="EMBL/GenBank/DDBJ databases">
        <authorList>
            <person name="Gan H."/>
        </authorList>
    </citation>
    <scope>NUCLEOTIDE SEQUENCE [LARGE SCALE GENOMIC DNA]</scope>
    <source>
        <strain evidence="13">S1</strain>
    </source>
</reference>